<reference evidence="3" key="1">
    <citation type="journal article" date="2019" name="Int. J. Syst. Evol. Microbiol.">
        <title>The Global Catalogue of Microorganisms (GCM) 10K type strain sequencing project: providing services to taxonomists for standard genome sequencing and annotation.</title>
        <authorList>
            <consortium name="The Broad Institute Genomics Platform"/>
            <consortium name="The Broad Institute Genome Sequencing Center for Infectious Disease"/>
            <person name="Wu L."/>
            <person name="Ma J."/>
        </authorList>
    </citation>
    <scope>NUCLEOTIDE SEQUENCE [LARGE SCALE GENOMIC DNA]</scope>
    <source>
        <strain evidence="3">CCUG 59858</strain>
    </source>
</reference>
<dbReference type="EMBL" id="JBHSAB010000001">
    <property type="protein sequence ID" value="MFC3907887.1"/>
    <property type="molecule type" value="Genomic_DNA"/>
</dbReference>
<comment type="caution">
    <text evidence="2">The sequence shown here is derived from an EMBL/GenBank/DDBJ whole genome shotgun (WGS) entry which is preliminary data.</text>
</comment>
<keyword evidence="1" id="KW-0472">Membrane</keyword>
<dbReference type="Proteomes" id="UP001595758">
    <property type="component" value="Unassembled WGS sequence"/>
</dbReference>
<keyword evidence="1" id="KW-0812">Transmembrane</keyword>
<feature type="transmembrane region" description="Helical" evidence="1">
    <location>
        <begin position="50"/>
        <end position="76"/>
    </location>
</feature>
<dbReference type="RefSeq" id="WP_382340642.1">
    <property type="nucleotide sequence ID" value="NZ_JBHSAB010000001.1"/>
</dbReference>
<feature type="transmembrane region" description="Helical" evidence="1">
    <location>
        <begin position="155"/>
        <end position="178"/>
    </location>
</feature>
<organism evidence="2 3">
    <name type="scientific">Legionella dresdenensis</name>
    <dbReference type="NCBI Taxonomy" id="450200"/>
    <lineage>
        <taxon>Bacteria</taxon>
        <taxon>Pseudomonadati</taxon>
        <taxon>Pseudomonadota</taxon>
        <taxon>Gammaproteobacteria</taxon>
        <taxon>Legionellales</taxon>
        <taxon>Legionellaceae</taxon>
        <taxon>Legionella</taxon>
    </lineage>
</organism>
<feature type="transmembrane region" description="Helical" evidence="1">
    <location>
        <begin position="21"/>
        <end position="44"/>
    </location>
</feature>
<evidence type="ECO:0000313" key="3">
    <source>
        <dbReference type="Proteomes" id="UP001595758"/>
    </source>
</evidence>
<keyword evidence="3" id="KW-1185">Reference proteome</keyword>
<name>A0ABV8CCR0_9GAMM</name>
<evidence type="ECO:0008006" key="4">
    <source>
        <dbReference type="Google" id="ProtNLM"/>
    </source>
</evidence>
<evidence type="ECO:0000313" key="2">
    <source>
        <dbReference type="EMBL" id="MFC3907887.1"/>
    </source>
</evidence>
<protein>
    <recommendedName>
        <fullName evidence="4">Yip1 domain protein</fullName>
    </recommendedName>
</protein>
<feature type="transmembrane region" description="Helical" evidence="1">
    <location>
        <begin position="120"/>
        <end position="143"/>
    </location>
</feature>
<evidence type="ECO:0000256" key="1">
    <source>
        <dbReference type="SAM" id="Phobius"/>
    </source>
</evidence>
<sequence>MKELLKRYWLVALFKESPANTPYSAFLLGLFLIVYWLTLVFQWTYAPKPIAAPLAMLFFAGLILLGSYGLYVWLVLRLHNKTSRFLQTFTTLIACSWIIHLLAFPLMLTAPFLLKSNLEQMVMLLLAILYLLVTMALSAWQFLATAYIFKAAIEIDWLTSILISFGLLAFNVLAVSYLN</sequence>
<proteinExistence type="predicted"/>
<accession>A0ABV8CCR0</accession>
<feature type="transmembrane region" description="Helical" evidence="1">
    <location>
        <begin position="88"/>
        <end position="114"/>
    </location>
</feature>
<keyword evidence="1" id="KW-1133">Transmembrane helix</keyword>
<gene>
    <name evidence="2" type="ORF">ACFORL_02170</name>
</gene>